<name>A0A0E3XMN9_MYCCH</name>
<protein>
    <recommendedName>
        <fullName evidence="3">SRPBCC domain-containing protein</fullName>
    </recommendedName>
</protein>
<evidence type="ECO:0000313" key="1">
    <source>
        <dbReference type="EMBL" id="OHU77348.1"/>
    </source>
</evidence>
<dbReference type="Pfam" id="PF10604">
    <property type="entry name" value="Polyketide_cyc2"/>
    <property type="match status" value="1"/>
</dbReference>
<dbReference type="RefSeq" id="WP_046253406.1">
    <property type="nucleotide sequence ID" value="NZ_CP010946.1"/>
</dbReference>
<proteinExistence type="predicted"/>
<accession>A0A0E3XMN9</accession>
<keyword evidence="2" id="KW-1185">Reference proteome</keyword>
<sequence length="146" mass="16371">MTSSGDPTSVTHSEYYPYPVEKVWDVLVSLELTASQVKEVNDAPVEVGETRVLITHPQPAVGFDGVLRTTYTSVVPHEHIEQVLTAPGIEVTSRWNLLPEPGGTRLRVTYSRFDPAIALHRQWRTMLFSGAGPMLNSVREMLDKRR</sequence>
<organism evidence="1 2">
    <name type="scientific">Mycobacteroides chelonae</name>
    <name type="common">Mycobacterium chelonae</name>
    <dbReference type="NCBI Taxonomy" id="1774"/>
    <lineage>
        <taxon>Bacteria</taxon>
        <taxon>Bacillati</taxon>
        <taxon>Actinomycetota</taxon>
        <taxon>Actinomycetes</taxon>
        <taxon>Mycobacteriales</taxon>
        <taxon>Mycobacteriaceae</taxon>
        <taxon>Mycobacteroides</taxon>
    </lineage>
</organism>
<dbReference type="EMBL" id="MLIS01000001">
    <property type="protein sequence ID" value="OHU77348.1"/>
    <property type="molecule type" value="Genomic_DNA"/>
</dbReference>
<dbReference type="InterPro" id="IPR023393">
    <property type="entry name" value="START-like_dom_sf"/>
</dbReference>
<dbReference type="InterPro" id="IPR019587">
    <property type="entry name" value="Polyketide_cyclase/dehydratase"/>
</dbReference>
<dbReference type="AlphaFoldDB" id="A0A0E3XMN9"/>
<dbReference type="SUPFAM" id="SSF55961">
    <property type="entry name" value="Bet v1-like"/>
    <property type="match status" value="1"/>
</dbReference>
<dbReference type="CDD" id="cd07814">
    <property type="entry name" value="SRPBCC_CalC_Aha1-like"/>
    <property type="match status" value="1"/>
</dbReference>
<reference evidence="1 2" key="1">
    <citation type="submission" date="2016-10" db="EMBL/GenBank/DDBJ databases">
        <title>Evaluation of Human, Veterinary and Environmental Mycobacterium chelonae Isolates by Core Genome Phylogenomic Analysis, Targeted Gene Comparison, and Anti-microbial Susceptibility Patterns: A Tale of Mistaken Identities.</title>
        <authorList>
            <person name="Fogelson S.B."/>
            <person name="Camus A.C."/>
            <person name="Lorenz W."/>
            <person name="Vasireddy R."/>
            <person name="Vasireddy S."/>
            <person name="Smith T."/>
            <person name="Brown-Elliott B.A."/>
            <person name="Wallace R.J.Jr."/>
            <person name="Hasan N.A."/>
            <person name="Reischl U."/>
            <person name="Sanchez S."/>
        </authorList>
    </citation>
    <scope>NUCLEOTIDE SEQUENCE [LARGE SCALE GENOMIC DNA]</scope>
    <source>
        <strain evidence="1 2">15518</strain>
    </source>
</reference>
<dbReference type="GeneID" id="31679571"/>
<comment type="caution">
    <text evidence="1">The sequence shown here is derived from an EMBL/GenBank/DDBJ whole genome shotgun (WGS) entry which is preliminary data.</text>
</comment>
<dbReference type="OrthoDB" id="9803476at2"/>
<dbReference type="Gene3D" id="3.30.530.20">
    <property type="match status" value="1"/>
</dbReference>
<dbReference type="PATRIC" id="fig|1774.35.peg.1986"/>
<gene>
    <name evidence="1" type="ORF">BKG84_01945</name>
</gene>
<dbReference type="Proteomes" id="UP000179441">
    <property type="component" value="Unassembled WGS sequence"/>
</dbReference>
<dbReference type="HOGENOM" id="CLU_1775388_0_0_11"/>
<evidence type="ECO:0008006" key="3">
    <source>
        <dbReference type="Google" id="ProtNLM"/>
    </source>
</evidence>
<evidence type="ECO:0000313" key="2">
    <source>
        <dbReference type="Proteomes" id="UP000179441"/>
    </source>
</evidence>